<dbReference type="Proteomes" id="UP000749646">
    <property type="component" value="Unassembled WGS sequence"/>
</dbReference>
<feature type="compositionally biased region" description="Low complexity" evidence="1">
    <location>
        <begin position="874"/>
        <end position="892"/>
    </location>
</feature>
<comment type="caution">
    <text evidence="2">The sequence shown here is derived from an EMBL/GenBank/DDBJ whole genome shotgun (WGS) entry which is preliminary data.</text>
</comment>
<evidence type="ECO:0000313" key="2">
    <source>
        <dbReference type="EMBL" id="KAF9934370.1"/>
    </source>
</evidence>
<dbReference type="OrthoDB" id="447103at2759"/>
<feature type="region of interest" description="Disordered" evidence="1">
    <location>
        <begin position="519"/>
        <end position="567"/>
    </location>
</feature>
<feature type="compositionally biased region" description="Polar residues" evidence="1">
    <location>
        <begin position="804"/>
        <end position="817"/>
    </location>
</feature>
<feature type="compositionally biased region" description="Low complexity" evidence="1">
    <location>
        <begin position="524"/>
        <end position="561"/>
    </location>
</feature>
<feature type="region of interest" description="Disordered" evidence="1">
    <location>
        <begin position="673"/>
        <end position="711"/>
    </location>
</feature>
<reference evidence="2" key="1">
    <citation type="journal article" date="2020" name="Fungal Divers.">
        <title>Resolving the Mortierellaceae phylogeny through synthesis of multi-gene phylogenetics and phylogenomics.</title>
        <authorList>
            <person name="Vandepol N."/>
            <person name="Liber J."/>
            <person name="Desiro A."/>
            <person name="Na H."/>
            <person name="Kennedy M."/>
            <person name="Barry K."/>
            <person name="Grigoriev I.V."/>
            <person name="Miller A.N."/>
            <person name="O'Donnell K."/>
            <person name="Stajich J.E."/>
            <person name="Bonito G."/>
        </authorList>
    </citation>
    <scope>NUCLEOTIDE SEQUENCE</scope>
    <source>
        <strain evidence="2">MES-2147</strain>
    </source>
</reference>
<dbReference type="SUPFAM" id="SSF48371">
    <property type="entry name" value="ARM repeat"/>
    <property type="match status" value="1"/>
</dbReference>
<dbReference type="InterPro" id="IPR016024">
    <property type="entry name" value="ARM-type_fold"/>
</dbReference>
<dbReference type="InterPro" id="IPR011989">
    <property type="entry name" value="ARM-like"/>
</dbReference>
<dbReference type="AlphaFoldDB" id="A0A9P6IKT9"/>
<feature type="region of interest" description="Disordered" evidence="1">
    <location>
        <begin position="593"/>
        <end position="642"/>
    </location>
</feature>
<gene>
    <name evidence="2" type="primary">SCYL3</name>
    <name evidence="2" type="ORF">BGZ65_003806</name>
</gene>
<dbReference type="Gene3D" id="1.10.510.10">
    <property type="entry name" value="Transferase(Phosphotransferase) domain 1"/>
    <property type="match status" value="1"/>
</dbReference>
<dbReference type="PANTHER" id="PTHR12984">
    <property type="entry name" value="SCY1-RELATED S/T PROTEIN KINASE-LIKE"/>
    <property type="match status" value="1"/>
</dbReference>
<proteinExistence type="predicted"/>
<accession>A0A9P6IKT9</accession>
<protein>
    <submittedName>
        <fullName evidence="2">Protein-associating with the carboxyl-terminal domain of ezrin</fullName>
    </submittedName>
</protein>
<evidence type="ECO:0000313" key="3">
    <source>
        <dbReference type="Proteomes" id="UP000749646"/>
    </source>
</evidence>
<dbReference type="SUPFAM" id="SSF56112">
    <property type="entry name" value="Protein kinase-like (PK-like)"/>
    <property type="match status" value="1"/>
</dbReference>
<name>A0A9P6IKT9_9FUNG</name>
<dbReference type="Gene3D" id="1.25.10.10">
    <property type="entry name" value="Leucine-rich Repeat Variant"/>
    <property type="match status" value="1"/>
</dbReference>
<feature type="compositionally biased region" description="Acidic residues" evidence="1">
    <location>
        <begin position="789"/>
        <end position="801"/>
    </location>
</feature>
<feature type="compositionally biased region" description="Low complexity" evidence="1">
    <location>
        <begin position="593"/>
        <end position="605"/>
    </location>
</feature>
<dbReference type="InterPro" id="IPR011009">
    <property type="entry name" value="Kinase-like_dom_sf"/>
</dbReference>
<feature type="compositionally biased region" description="Basic and acidic residues" evidence="1">
    <location>
        <begin position="819"/>
        <end position="860"/>
    </location>
</feature>
<organism evidence="2 3">
    <name type="scientific">Modicella reniformis</name>
    <dbReference type="NCBI Taxonomy" id="1440133"/>
    <lineage>
        <taxon>Eukaryota</taxon>
        <taxon>Fungi</taxon>
        <taxon>Fungi incertae sedis</taxon>
        <taxon>Mucoromycota</taxon>
        <taxon>Mortierellomycotina</taxon>
        <taxon>Mortierellomycetes</taxon>
        <taxon>Mortierellales</taxon>
        <taxon>Mortierellaceae</taxon>
        <taxon>Modicella</taxon>
    </lineage>
</organism>
<sequence length="992" mass="108656">MGAAESRPQGNGAVAGDGSKAKLAFAPGTQPLLATPVFTLRDAFFGKRPVSAFTYDPAQFALDNKQEFLPKAIKVSLVQVALHFLHSQCRVSHNNVQLSSIFVSNGRWVLGGMEFTGTAAESTETGLTSFLAKELLPPELQGKTPDKASQVIDLAHAVDIWQYGKLVESLIQGGLLHVKPNALPLDRMISSDPRKRPTGDVILESDLFVHNNAVSVVRYCRLKGLDKAQNVEWNQIILPRLYMLPPSIMEKFVVPQLLTQEFFAAEGFDKLYRTLFTPQPPQPLISEELYRAQVMPFMTKLWTYRQADIRMTILRLFEVYLKAVVLSEGGSDVLGQIILPEILTGLQDADPKVYLASLCGLATAIPYILLVSTLVDTDANKQKFSVKSLYEQTLIPQIMAFWISEDCTLEAKVQLVEVVMGMWCSIYTLGLHNHPAVKDMSSTLTLTLVSLLKLSQANERVELISKSCTKHSTNALFCISGPLKFLPQFLLDEDLQVREATARVISTIADQTIALIPSQDSTGEQQEQQQQQEQSQQQQLSESDANSSSSSTGTPAPSSFSTHSAQVSKIRQYCEKQQTLLPPRRAIFSRSAFGSERSLSSGSLRNYNGVDTKGGNLNTDIRSSRRSSNVSQESYMYSEQGSMRTPSIITPTLTRTGSFSGDTVSRDNLNHAATMEEQQQQQQQARTPFDKPAKVKPSGGAVQISPNESNNDIDAEILEATEEELEEELRAADEIELMKALETAKAEMKTRQVPAVQHTISQPSSKIAGVEGTKSNGHNSSAAFGWDAAGDDDVDDWDNDEFTPLNNGSHQPPSSATERPMEDVKDRLKREEDKAEKQEQLKLKRDQKQQEMQAKREARRQQKKVVSNGHKLGAVKAASSSAPSVTPKPVSSHSTTPLLEGSMDDRDGWGLDEDIDIGALAKQAVEDELFKDMGVDYRAPAYVGGAVSNETGFEGSTASISSVSSSMTLLNSMATISTTKTGAASTTKSTST</sequence>
<dbReference type="InterPro" id="IPR051177">
    <property type="entry name" value="CIK-Related_Protein"/>
</dbReference>
<keyword evidence="3" id="KW-1185">Reference proteome</keyword>
<dbReference type="EMBL" id="JAAAHW010009922">
    <property type="protein sequence ID" value="KAF9934370.1"/>
    <property type="molecule type" value="Genomic_DNA"/>
</dbReference>
<dbReference type="PANTHER" id="PTHR12984:SF15">
    <property type="entry name" value="PROTEIN-ASSOCIATING WITH THE CARBOXYL-TERMINAL DOMAIN OF EZRIN"/>
    <property type="match status" value="1"/>
</dbReference>
<feature type="region of interest" description="Disordered" evidence="1">
    <location>
        <begin position="749"/>
        <end position="907"/>
    </location>
</feature>
<feature type="compositionally biased region" description="Polar residues" evidence="1">
    <location>
        <begin position="629"/>
        <end position="642"/>
    </location>
</feature>
<feature type="non-terminal residue" evidence="2">
    <location>
        <position position="992"/>
    </location>
</feature>
<evidence type="ECO:0000256" key="1">
    <source>
        <dbReference type="SAM" id="MobiDB-lite"/>
    </source>
</evidence>